<dbReference type="AlphaFoldDB" id="W4GGQ2"/>
<reference evidence="4" key="1">
    <citation type="submission" date="2013-12" db="EMBL/GenBank/DDBJ databases">
        <title>The Genome Sequence of Aphanomyces astaci APO3.</title>
        <authorList>
            <consortium name="The Broad Institute Genomics Platform"/>
            <person name="Russ C."/>
            <person name="Tyler B."/>
            <person name="van West P."/>
            <person name="Dieguez-Uribeondo J."/>
            <person name="Young S.K."/>
            <person name="Zeng Q."/>
            <person name="Gargeya S."/>
            <person name="Fitzgerald M."/>
            <person name="Abouelleil A."/>
            <person name="Alvarado L."/>
            <person name="Chapman S.B."/>
            <person name="Gainer-Dewar J."/>
            <person name="Goldberg J."/>
            <person name="Griggs A."/>
            <person name="Gujja S."/>
            <person name="Hansen M."/>
            <person name="Howarth C."/>
            <person name="Imamovic A."/>
            <person name="Ireland A."/>
            <person name="Larimer J."/>
            <person name="McCowan C."/>
            <person name="Murphy C."/>
            <person name="Pearson M."/>
            <person name="Poon T.W."/>
            <person name="Priest M."/>
            <person name="Roberts A."/>
            <person name="Saif S."/>
            <person name="Shea T."/>
            <person name="Sykes S."/>
            <person name="Wortman J."/>
            <person name="Nusbaum C."/>
            <person name="Birren B."/>
        </authorList>
    </citation>
    <scope>NUCLEOTIDE SEQUENCE [LARGE SCALE GENOMIC DNA]</scope>
    <source>
        <strain evidence="4">APO3</strain>
    </source>
</reference>
<dbReference type="OrthoDB" id="70588at2759"/>
<accession>W4GGQ2</accession>
<dbReference type="VEuPathDB" id="FungiDB:H257_07987"/>
<evidence type="ECO:0000256" key="1">
    <source>
        <dbReference type="ARBA" id="ARBA00009686"/>
    </source>
</evidence>
<feature type="domain" description="Phosducin" evidence="3">
    <location>
        <begin position="64"/>
        <end position="262"/>
    </location>
</feature>
<dbReference type="EMBL" id="KI913130">
    <property type="protein sequence ID" value="ETV78451.1"/>
    <property type="molecule type" value="Genomic_DNA"/>
</dbReference>
<dbReference type="InterPro" id="IPR023196">
    <property type="entry name" value="Phosducin_N_dom_sf"/>
</dbReference>
<dbReference type="Gene3D" id="3.40.30.10">
    <property type="entry name" value="Glutaredoxin"/>
    <property type="match status" value="1"/>
</dbReference>
<comment type="similarity">
    <text evidence="1">Belongs to the phosducin family.</text>
</comment>
<dbReference type="GeneID" id="20809983"/>
<dbReference type="InterPro" id="IPR051499">
    <property type="entry name" value="Phosducin-like_reg"/>
</dbReference>
<organism evidence="4">
    <name type="scientific">Aphanomyces astaci</name>
    <name type="common">Crayfish plague agent</name>
    <dbReference type="NCBI Taxonomy" id="112090"/>
    <lineage>
        <taxon>Eukaryota</taxon>
        <taxon>Sar</taxon>
        <taxon>Stramenopiles</taxon>
        <taxon>Oomycota</taxon>
        <taxon>Saprolegniomycetes</taxon>
        <taxon>Saprolegniales</taxon>
        <taxon>Verrucalvaceae</taxon>
        <taxon>Aphanomyces</taxon>
    </lineage>
</organism>
<dbReference type="STRING" id="112090.W4GGQ2"/>
<evidence type="ECO:0000256" key="2">
    <source>
        <dbReference type="SAM" id="MobiDB-lite"/>
    </source>
</evidence>
<sequence length="277" mass="30834">MDEFFMRHDVYKDRDADELGGKVHSDSEASDDEESLPASAHDPFGPWQEQQDVSKQGKRRQFKKSSFTGPKGVLTDYKAYKKAKAAERTQDAAVREAVLNRIAKGYVVPAAAPASTSESSSCCNNVHDSDDDLLDEFESDAFLQTYCAKRVTEIQSAVTLGGPTFGALTYCSAFDFVDIVDAADHRTRVVVHMSDEQNYLCVAVNNCLHKLSPEHPRTQFLVVQRHDADATIRLDEVPLFLVYQGGVQVDTILNVAAKVNHQVTVDRLALVLHNMYY</sequence>
<dbReference type="RefSeq" id="XP_009832034.1">
    <property type="nucleotide sequence ID" value="XM_009833732.1"/>
</dbReference>
<gene>
    <name evidence="4" type="ORF">H257_07987</name>
</gene>
<feature type="region of interest" description="Disordered" evidence="2">
    <location>
        <begin position="15"/>
        <end position="69"/>
    </location>
</feature>
<dbReference type="PANTHER" id="PTHR46052">
    <property type="entry name" value="PHOSDUCIN-LIKE PROTEIN"/>
    <property type="match status" value="1"/>
</dbReference>
<dbReference type="Gene3D" id="1.10.168.10">
    <property type="entry name" value="Phosducin, domain 2"/>
    <property type="match status" value="1"/>
</dbReference>
<dbReference type="InterPro" id="IPR036249">
    <property type="entry name" value="Thioredoxin-like_sf"/>
</dbReference>
<evidence type="ECO:0000313" key="4">
    <source>
        <dbReference type="EMBL" id="ETV78451.1"/>
    </source>
</evidence>
<dbReference type="SUPFAM" id="SSF52833">
    <property type="entry name" value="Thioredoxin-like"/>
    <property type="match status" value="1"/>
</dbReference>
<protein>
    <recommendedName>
        <fullName evidence="3">Phosducin domain-containing protein</fullName>
    </recommendedName>
</protein>
<dbReference type="InterPro" id="IPR024253">
    <property type="entry name" value="Phosducin_thioredoxin-like_dom"/>
</dbReference>
<name>W4GGQ2_APHAT</name>
<dbReference type="PANTHER" id="PTHR46052:SF1">
    <property type="entry name" value="PHOSDUCIN-LIKE PROTEIN"/>
    <property type="match status" value="1"/>
</dbReference>
<feature type="compositionally biased region" description="Basic and acidic residues" evidence="2">
    <location>
        <begin position="15"/>
        <end position="27"/>
    </location>
</feature>
<proteinExistence type="inferred from homology"/>
<evidence type="ECO:0000259" key="3">
    <source>
        <dbReference type="Pfam" id="PF02114"/>
    </source>
</evidence>
<dbReference type="Pfam" id="PF02114">
    <property type="entry name" value="Phosducin"/>
    <property type="match status" value="1"/>
</dbReference>